<accession>A0A067N0X6</accession>
<feature type="transmembrane region" description="Helical" evidence="1">
    <location>
        <begin position="7"/>
        <end position="26"/>
    </location>
</feature>
<proteinExistence type="predicted"/>
<keyword evidence="3" id="KW-1185">Reference proteome</keyword>
<feature type="transmembrane region" description="Helical" evidence="1">
    <location>
        <begin position="155"/>
        <end position="179"/>
    </location>
</feature>
<dbReference type="InParanoid" id="A0A067N0X6"/>
<keyword evidence="1" id="KW-0472">Membrane</keyword>
<name>A0A067N0X6_BOTB1</name>
<dbReference type="EMBL" id="KL198016">
    <property type="protein sequence ID" value="KDQ21658.1"/>
    <property type="molecule type" value="Genomic_DNA"/>
</dbReference>
<keyword evidence="1" id="KW-1133">Transmembrane helix</keyword>
<protein>
    <submittedName>
        <fullName evidence="2">Uncharacterized protein</fullName>
    </submittedName>
</protein>
<feature type="transmembrane region" description="Helical" evidence="1">
    <location>
        <begin position="114"/>
        <end position="134"/>
    </location>
</feature>
<dbReference type="OrthoDB" id="61370at2759"/>
<reference evidence="3" key="1">
    <citation type="journal article" date="2014" name="Proc. Natl. Acad. Sci. U.S.A.">
        <title>Extensive sampling of basidiomycete genomes demonstrates inadequacy of the white-rot/brown-rot paradigm for wood decay fungi.</title>
        <authorList>
            <person name="Riley R."/>
            <person name="Salamov A.A."/>
            <person name="Brown D.W."/>
            <person name="Nagy L.G."/>
            <person name="Floudas D."/>
            <person name="Held B.W."/>
            <person name="Levasseur A."/>
            <person name="Lombard V."/>
            <person name="Morin E."/>
            <person name="Otillar R."/>
            <person name="Lindquist E.A."/>
            <person name="Sun H."/>
            <person name="LaButti K.M."/>
            <person name="Schmutz J."/>
            <person name="Jabbour D."/>
            <person name="Luo H."/>
            <person name="Baker S.E."/>
            <person name="Pisabarro A.G."/>
            <person name="Walton J.D."/>
            <person name="Blanchette R.A."/>
            <person name="Henrissat B."/>
            <person name="Martin F."/>
            <person name="Cullen D."/>
            <person name="Hibbett D.S."/>
            <person name="Grigoriev I.V."/>
        </authorList>
    </citation>
    <scope>NUCLEOTIDE SEQUENCE [LARGE SCALE GENOMIC DNA]</scope>
    <source>
        <strain evidence="3">FD-172 SS1</strain>
    </source>
</reference>
<evidence type="ECO:0000313" key="2">
    <source>
        <dbReference type="EMBL" id="KDQ21658.1"/>
    </source>
</evidence>
<feature type="transmembrane region" description="Helical" evidence="1">
    <location>
        <begin position="199"/>
        <end position="218"/>
    </location>
</feature>
<dbReference type="Proteomes" id="UP000027195">
    <property type="component" value="Unassembled WGS sequence"/>
</dbReference>
<keyword evidence="1" id="KW-0812">Transmembrane</keyword>
<evidence type="ECO:0000313" key="3">
    <source>
        <dbReference type="Proteomes" id="UP000027195"/>
    </source>
</evidence>
<organism evidence="2 3">
    <name type="scientific">Botryobasidium botryosum (strain FD-172 SS1)</name>
    <dbReference type="NCBI Taxonomy" id="930990"/>
    <lineage>
        <taxon>Eukaryota</taxon>
        <taxon>Fungi</taxon>
        <taxon>Dikarya</taxon>
        <taxon>Basidiomycota</taxon>
        <taxon>Agaricomycotina</taxon>
        <taxon>Agaricomycetes</taxon>
        <taxon>Cantharellales</taxon>
        <taxon>Botryobasidiaceae</taxon>
        <taxon>Botryobasidium</taxon>
    </lineage>
</organism>
<gene>
    <name evidence="2" type="ORF">BOTBODRAFT_209782</name>
</gene>
<dbReference type="AlphaFoldDB" id="A0A067N0X6"/>
<evidence type="ECO:0000256" key="1">
    <source>
        <dbReference type="SAM" id="Phobius"/>
    </source>
</evidence>
<dbReference type="HOGENOM" id="CLU_087383_0_0_1"/>
<sequence length="233" mass="25800">MRTESFLMSFVMILTSLTLTIFSVTLPDWIESASLPNHPHQHHIRYGLFQRCVYASIDFPDTPPPFAPVTSTTLITPDSKAYHKPSKHKVYKCEHFPSKEQCASDEEAQGFCTWWALAGNMSLVGVMLAVGALPPLLLGGFEGETGYSWRSMWKVVLLVVGMHAVLQIATMGIALHLHGTSHLIFMKGSTLSTSFRLNVVSWILDIFVIGTGVASLVGRQWDSDENGYYPIPG</sequence>